<comment type="caution">
    <text evidence="2">The sequence shown here is derived from an EMBL/GenBank/DDBJ whole genome shotgun (WGS) entry which is preliminary data.</text>
</comment>
<dbReference type="InterPro" id="IPR008271">
    <property type="entry name" value="Ser/Thr_kinase_AS"/>
</dbReference>
<dbReference type="PANTHER" id="PTHR44329">
    <property type="entry name" value="SERINE/THREONINE-PROTEIN KINASE TNNI3K-RELATED"/>
    <property type="match status" value="1"/>
</dbReference>
<accession>A0A1V9Y8H1</accession>
<sequence length="188" mass="21013">MSTHYILASHTLLKLFHLKPILGPTDVSPLRHHRLELGDLSFIGTKPIAAGGYGVVYLHTFSPPIIHRDVKSRNVLMDSKKGVKLTDFGISREYDDVMTNEVVDGSEVIKGTNYSEAADIYSFGVIFSPKSTRRYVLTEVAEGRLRPTMNGVNVPNWVKDIAQRCLQVNPINRTSALEVASILYHYKS</sequence>
<evidence type="ECO:0000313" key="3">
    <source>
        <dbReference type="Proteomes" id="UP000243217"/>
    </source>
</evidence>
<organism evidence="2 3">
    <name type="scientific">Thraustotheca clavata</name>
    <dbReference type="NCBI Taxonomy" id="74557"/>
    <lineage>
        <taxon>Eukaryota</taxon>
        <taxon>Sar</taxon>
        <taxon>Stramenopiles</taxon>
        <taxon>Oomycota</taxon>
        <taxon>Saprolegniomycetes</taxon>
        <taxon>Saprolegniales</taxon>
        <taxon>Achlyaceae</taxon>
        <taxon>Thraustotheca</taxon>
    </lineage>
</organism>
<name>A0A1V9Y8H1_9STRA</name>
<dbReference type="SUPFAM" id="SSF56112">
    <property type="entry name" value="Protein kinase-like (PK-like)"/>
    <property type="match status" value="1"/>
</dbReference>
<dbReference type="GO" id="GO:0005524">
    <property type="term" value="F:ATP binding"/>
    <property type="evidence" value="ECO:0007669"/>
    <property type="project" value="InterPro"/>
</dbReference>
<dbReference type="AlphaFoldDB" id="A0A1V9Y8H1"/>
<feature type="domain" description="Protein kinase" evidence="1">
    <location>
        <begin position="1"/>
        <end position="187"/>
    </location>
</feature>
<dbReference type="InterPro" id="IPR000719">
    <property type="entry name" value="Prot_kinase_dom"/>
</dbReference>
<keyword evidence="2" id="KW-0808">Transferase</keyword>
<gene>
    <name evidence="2" type="ORF">THRCLA_11256</name>
</gene>
<dbReference type="InterPro" id="IPR011009">
    <property type="entry name" value="Kinase-like_dom_sf"/>
</dbReference>
<dbReference type="OrthoDB" id="4062651at2759"/>
<dbReference type="PANTHER" id="PTHR44329:SF214">
    <property type="entry name" value="PROTEIN KINASE DOMAIN-CONTAINING PROTEIN"/>
    <property type="match status" value="1"/>
</dbReference>
<evidence type="ECO:0000259" key="1">
    <source>
        <dbReference type="PROSITE" id="PS50011"/>
    </source>
</evidence>
<dbReference type="PROSITE" id="PS00108">
    <property type="entry name" value="PROTEIN_KINASE_ST"/>
    <property type="match status" value="1"/>
</dbReference>
<dbReference type="EMBL" id="JNBS01004860">
    <property type="protein sequence ID" value="OQR81968.1"/>
    <property type="molecule type" value="Genomic_DNA"/>
</dbReference>
<dbReference type="SMART" id="SM00220">
    <property type="entry name" value="S_TKc"/>
    <property type="match status" value="1"/>
</dbReference>
<dbReference type="InterPro" id="IPR051681">
    <property type="entry name" value="Ser/Thr_Kinases-Pseudokinases"/>
</dbReference>
<dbReference type="STRING" id="74557.A0A1V9Y8H1"/>
<reference evidence="2 3" key="1">
    <citation type="journal article" date="2014" name="Genome Biol. Evol.">
        <title>The secreted proteins of Achlya hypogyna and Thraustotheca clavata identify the ancestral oomycete secretome and reveal gene acquisitions by horizontal gene transfer.</title>
        <authorList>
            <person name="Misner I."/>
            <person name="Blouin N."/>
            <person name="Leonard G."/>
            <person name="Richards T.A."/>
            <person name="Lane C.E."/>
        </authorList>
    </citation>
    <scope>NUCLEOTIDE SEQUENCE [LARGE SCALE GENOMIC DNA]</scope>
    <source>
        <strain evidence="2 3">ATCC 34112</strain>
    </source>
</reference>
<evidence type="ECO:0000313" key="2">
    <source>
        <dbReference type="EMBL" id="OQR81968.1"/>
    </source>
</evidence>
<dbReference type="Pfam" id="PF00069">
    <property type="entry name" value="Pkinase"/>
    <property type="match status" value="1"/>
</dbReference>
<dbReference type="GO" id="GO:0004674">
    <property type="term" value="F:protein serine/threonine kinase activity"/>
    <property type="evidence" value="ECO:0007669"/>
    <property type="project" value="TreeGrafter"/>
</dbReference>
<dbReference type="Proteomes" id="UP000243217">
    <property type="component" value="Unassembled WGS sequence"/>
</dbReference>
<keyword evidence="3" id="KW-1185">Reference proteome</keyword>
<dbReference type="PROSITE" id="PS50011">
    <property type="entry name" value="PROTEIN_KINASE_DOM"/>
    <property type="match status" value="1"/>
</dbReference>
<proteinExistence type="predicted"/>
<dbReference type="Gene3D" id="1.10.510.10">
    <property type="entry name" value="Transferase(Phosphotransferase) domain 1"/>
    <property type="match status" value="1"/>
</dbReference>
<keyword evidence="2" id="KW-0418">Kinase</keyword>
<protein>
    <submittedName>
        <fullName evidence="2">Kinase</fullName>
    </submittedName>
</protein>